<reference evidence="2" key="1">
    <citation type="journal article" date="2016" name="J. Invertebr. Pathol.">
        <title>An alphabaculovirus isolated from dead Lymantria dispar larvae shows high genetic similarity to baculovirus previously isolated from Lymantria monacha - An example of adaptation to a new host.</title>
        <authorList>
            <person name="Rabalski L."/>
            <person name="Krejmer-Rabalska M."/>
            <person name="Skrzecz I."/>
            <person name="Wasag B."/>
            <person name="Szewczyk B."/>
        </authorList>
    </citation>
    <scope>NUCLEOTIDE SEQUENCE</scope>
    <source>
        <strain evidence="2">BNP</strain>
    </source>
</reference>
<name>A0A1B1MQX0_NPVLD</name>
<feature type="transmembrane region" description="Helical" evidence="1">
    <location>
        <begin position="6"/>
        <end position="22"/>
    </location>
</feature>
<dbReference type="InterPro" id="IPR009903">
    <property type="entry name" value="AcMNPV_AC110"/>
</dbReference>
<accession>A0A1B1MQX0</accession>
<evidence type="ECO:0008006" key="3">
    <source>
        <dbReference type="Google" id="ProtNLM"/>
    </source>
</evidence>
<keyword evidence="1" id="KW-0472">Membrane</keyword>
<protein>
    <recommendedName>
        <fullName evidence="3">Ac110</fullName>
    </recommendedName>
</protein>
<dbReference type="Pfam" id="PF07280">
    <property type="entry name" value="Ac110_PIF"/>
    <property type="match status" value="1"/>
</dbReference>
<keyword evidence="1" id="KW-1133">Transmembrane helix</keyword>
<proteinExistence type="predicted"/>
<evidence type="ECO:0000313" key="2">
    <source>
        <dbReference type="EMBL" id="ANS70993.1"/>
    </source>
</evidence>
<keyword evidence="1" id="KW-0812">Transmembrane</keyword>
<sequence>MYVQLVFMVTVFVVCLFLLLALKSNRKQINKLIYYQYKYIPEPLISLVSVKKLKEIY</sequence>
<organism evidence="2">
    <name type="scientific">Lymantria dispar multicapsid nuclear polyhedrosis virus</name>
    <name type="common">LdMNPV</name>
    <dbReference type="NCBI Taxonomy" id="10449"/>
    <lineage>
        <taxon>Viruses</taxon>
        <taxon>Viruses incertae sedis</taxon>
        <taxon>Naldaviricetes</taxon>
        <taxon>Lefavirales</taxon>
        <taxon>Baculoviridae</taxon>
        <taxon>Alphabaculovirus</taxon>
        <taxon>Alphabaculovirus lydisparis</taxon>
    </lineage>
</organism>
<organismHost>
    <name type="scientific">Lepidoptera</name>
    <name type="common">moths &amp; butterflies</name>
    <dbReference type="NCBI Taxonomy" id="7088"/>
</organismHost>
<dbReference type="EMBL" id="KU377538">
    <property type="protein sequence ID" value="ANS70993.1"/>
    <property type="molecule type" value="Genomic_DNA"/>
</dbReference>
<evidence type="ECO:0000256" key="1">
    <source>
        <dbReference type="SAM" id="Phobius"/>
    </source>
</evidence>